<dbReference type="EMBL" id="JH930469">
    <property type="protein sequence ID" value="EKM58786.1"/>
    <property type="molecule type" value="Genomic_DNA"/>
</dbReference>
<gene>
    <name evidence="2" type="ORF">PHACADRAFT_73658</name>
</gene>
<dbReference type="InParanoid" id="K5V7R3"/>
<dbReference type="GeneID" id="18920289"/>
<dbReference type="HOGENOM" id="CLU_021108_0_1_1"/>
<feature type="region of interest" description="Disordered" evidence="1">
    <location>
        <begin position="276"/>
        <end position="305"/>
    </location>
</feature>
<feature type="compositionally biased region" description="Polar residues" evidence="1">
    <location>
        <begin position="229"/>
        <end position="243"/>
    </location>
</feature>
<proteinExistence type="predicted"/>
<evidence type="ECO:0000256" key="1">
    <source>
        <dbReference type="SAM" id="MobiDB-lite"/>
    </source>
</evidence>
<evidence type="ECO:0000313" key="2">
    <source>
        <dbReference type="EMBL" id="EKM58786.1"/>
    </source>
</evidence>
<dbReference type="RefSeq" id="XP_007391379.1">
    <property type="nucleotide sequence ID" value="XM_007391317.1"/>
</dbReference>
<name>K5V7R3_PHACS</name>
<reference evidence="2 3" key="1">
    <citation type="journal article" date="2012" name="BMC Genomics">
        <title>Comparative genomics of the white-rot fungi, Phanerochaete carnosa and P. chrysosporium, to elucidate the genetic basis of the distinct wood types they colonize.</title>
        <authorList>
            <person name="Suzuki H."/>
            <person name="MacDonald J."/>
            <person name="Syed K."/>
            <person name="Salamov A."/>
            <person name="Hori C."/>
            <person name="Aerts A."/>
            <person name="Henrissat B."/>
            <person name="Wiebenga A."/>
            <person name="vanKuyk P.A."/>
            <person name="Barry K."/>
            <person name="Lindquist E."/>
            <person name="LaButti K."/>
            <person name="Lapidus A."/>
            <person name="Lucas S."/>
            <person name="Coutinho P."/>
            <person name="Gong Y."/>
            <person name="Samejima M."/>
            <person name="Mahadevan R."/>
            <person name="Abou-Zaid M."/>
            <person name="de Vries R.P."/>
            <person name="Igarashi K."/>
            <person name="Yadav J.S."/>
            <person name="Grigoriev I.V."/>
            <person name="Master E.R."/>
        </authorList>
    </citation>
    <scope>NUCLEOTIDE SEQUENCE [LARGE SCALE GENOMIC DNA]</scope>
    <source>
        <strain evidence="2 3">HHB-10118-sp</strain>
    </source>
</reference>
<dbReference type="OrthoDB" id="3222453at2759"/>
<protein>
    <submittedName>
        <fullName evidence="2">Uncharacterized protein</fullName>
    </submittedName>
</protein>
<feature type="non-terminal residue" evidence="2">
    <location>
        <position position="1"/>
    </location>
</feature>
<dbReference type="AlphaFoldDB" id="K5V7R3"/>
<organism evidence="2 3">
    <name type="scientific">Phanerochaete carnosa (strain HHB-10118-sp)</name>
    <name type="common">White-rot fungus</name>
    <name type="synonym">Peniophora carnosa</name>
    <dbReference type="NCBI Taxonomy" id="650164"/>
    <lineage>
        <taxon>Eukaryota</taxon>
        <taxon>Fungi</taxon>
        <taxon>Dikarya</taxon>
        <taxon>Basidiomycota</taxon>
        <taxon>Agaricomycotina</taxon>
        <taxon>Agaricomycetes</taxon>
        <taxon>Polyporales</taxon>
        <taxon>Phanerochaetaceae</taxon>
        <taxon>Phanerochaete</taxon>
    </lineage>
</organism>
<dbReference type="Proteomes" id="UP000008370">
    <property type="component" value="Unassembled WGS sequence"/>
</dbReference>
<feature type="region of interest" description="Disordered" evidence="1">
    <location>
        <begin position="213"/>
        <end position="246"/>
    </location>
</feature>
<sequence>EIYASSLQTLHLGHALWYPEPHESGEPQIGDVGFMFEGAFIRLFNLDTSAAEKKVTFWDPPYKITEPVPPGVFKIDRRRQPLVPGNYRSHGVESREIHASADVTAGPSVSVTLETSYTCKAAQGAVLVLKSEAHAERMFENRLLKKHILRNHDKWCAYVKDELFQDVNPEDIVVVSGWVKTGADWAAIAFGNASTTSSASAEGRVGGVAGVAAGGSHSRSVTGPRMERQGQNYLSGASSSQTAGGKRDHSVFVKRYKMLKRLGFLRKVVAGAGYDRLPGQGDGRGASGAEGVMVEKDEDEDERNARLTRCQSKVSDPLDILLEYILEV</sequence>
<accession>K5V7R3</accession>
<evidence type="ECO:0000313" key="3">
    <source>
        <dbReference type="Proteomes" id="UP000008370"/>
    </source>
</evidence>
<keyword evidence="3" id="KW-1185">Reference proteome</keyword>
<feature type="non-terminal residue" evidence="2">
    <location>
        <position position="328"/>
    </location>
</feature>
<dbReference type="KEGG" id="pco:PHACADRAFT_73658"/>